<accession>A0ACC2TRT4</accession>
<name>A0ACC2TRT4_9FUNG</name>
<gene>
    <name evidence="1" type="ORF">DSO57_1017188</name>
</gene>
<organism evidence="1 2">
    <name type="scientific">Entomophthora muscae</name>
    <dbReference type="NCBI Taxonomy" id="34485"/>
    <lineage>
        <taxon>Eukaryota</taxon>
        <taxon>Fungi</taxon>
        <taxon>Fungi incertae sedis</taxon>
        <taxon>Zoopagomycota</taxon>
        <taxon>Entomophthoromycotina</taxon>
        <taxon>Entomophthoromycetes</taxon>
        <taxon>Entomophthorales</taxon>
        <taxon>Entomophthoraceae</taxon>
        <taxon>Entomophthora</taxon>
    </lineage>
</organism>
<keyword evidence="2" id="KW-1185">Reference proteome</keyword>
<dbReference type="Proteomes" id="UP001165960">
    <property type="component" value="Unassembled WGS sequence"/>
</dbReference>
<reference evidence="1" key="1">
    <citation type="submission" date="2022-04" db="EMBL/GenBank/DDBJ databases">
        <title>Genome of the entomopathogenic fungus Entomophthora muscae.</title>
        <authorList>
            <person name="Elya C."/>
            <person name="Lovett B.R."/>
            <person name="Lee E."/>
            <person name="Macias A.M."/>
            <person name="Hajek A.E."/>
            <person name="De Bivort B.L."/>
            <person name="Kasson M.T."/>
            <person name="De Fine Licht H.H."/>
            <person name="Stajich J.E."/>
        </authorList>
    </citation>
    <scope>NUCLEOTIDE SEQUENCE</scope>
    <source>
        <strain evidence="1">Berkeley</strain>
    </source>
</reference>
<evidence type="ECO:0000313" key="1">
    <source>
        <dbReference type="EMBL" id="KAJ9077393.1"/>
    </source>
</evidence>
<proteinExistence type="predicted"/>
<protein>
    <submittedName>
        <fullName evidence="1">Uncharacterized protein</fullName>
    </submittedName>
</protein>
<evidence type="ECO:0000313" key="2">
    <source>
        <dbReference type="Proteomes" id="UP001165960"/>
    </source>
</evidence>
<dbReference type="EMBL" id="QTSX02002201">
    <property type="protein sequence ID" value="KAJ9077393.1"/>
    <property type="molecule type" value="Genomic_DNA"/>
</dbReference>
<comment type="caution">
    <text evidence="1">The sequence shown here is derived from an EMBL/GenBank/DDBJ whole genome shotgun (WGS) entry which is preliminary data.</text>
</comment>
<sequence length="457" mass="50314">MFFKQLVKSASRRYWDKFPNIICSRQFDARSYSLQLFRIASGSSYQPISKPLEKVSLPPAIQNLKPGELTAFACGPHHCAAVVNQLLYTWGSNSFGQLGPVNTGFELMESSGDDEIVETPFLVPGAFNLPSQDSFPSTHVTLAAGHFHTIAFDHSNVKMWTWGAGILGRGSEVYDPLPAPITFFADANIKIRQVLSAGDYSLAVQDAKNPDRSLVFIWGYLPSSDMDGETQAKANFPIVIRDLASDNVRHLAAIPTGFSALVAKSNSHASFTWRLKWFGSTLFNINQSRPYYPYFQENTDQLHSYDFAPSISIPLPFQTPNDEPFQLTVGAGMAGIFKSGCFLLIDLSCSCLGDEPKISVAGFTGIESATLTDEGLSFIRVSNSEAKLYHLSKSCLQPKLQAQPGLNLPTFDELVDTLSQDGNPILETGYSLPLQGSQNLSKVLRYEYGNIWTLTTK</sequence>